<sequence>MITGFTYGLPEWQNGVIFYYAMPIVDDYSLNVLFNFKAQNPYCLGAEIHAEISQNQGEDETWSVSSDDDYDEGEEEYDE</sequence>
<name>A0AAV2FZG9_9ROSI</name>
<evidence type="ECO:0000256" key="1">
    <source>
        <dbReference type="SAM" id="MobiDB-lite"/>
    </source>
</evidence>
<protein>
    <submittedName>
        <fullName evidence="2">Uncharacterized protein</fullName>
    </submittedName>
</protein>
<evidence type="ECO:0000313" key="3">
    <source>
        <dbReference type="Proteomes" id="UP001497516"/>
    </source>
</evidence>
<reference evidence="2 3" key="1">
    <citation type="submission" date="2024-04" db="EMBL/GenBank/DDBJ databases">
        <authorList>
            <person name="Fracassetti M."/>
        </authorList>
    </citation>
    <scope>NUCLEOTIDE SEQUENCE [LARGE SCALE GENOMIC DNA]</scope>
</reference>
<proteinExistence type="predicted"/>
<dbReference type="Proteomes" id="UP001497516">
    <property type="component" value="Chromosome 7"/>
</dbReference>
<feature type="region of interest" description="Disordered" evidence="1">
    <location>
        <begin position="54"/>
        <end position="79"/>
    </location>
</feature>
<evidence type="ECO:0000313" key="2">
    <source>
        <dbReference type="EMBL" id="CAL1403362.1"/>
    </source>
</evidence>
<organism evidence="2 3">
    <name type="scientific">Linum trigynum</name>
    <dbReference type="NCBI Taxonomy" id="586398"/>
    <lineage>
        <taxon>Eukaryota</taxon>
        <taxon>Viridiplantae</taxon>
        <taxon>Streptophyta</taxon>
        <taxon>Embryophyta</taxon>
        <taxon>Tracheophyta</taxon>
        <taxon>Spermatophyta</taxon>
        <taxon>Magnoliopsida</taxon>
        <taxon>eudicotyledons</taxon>
        <taxon>Gunneridae</taxon>
        <taxon>Pentapetalae</taxon>
        <taxon>rosids</taxon>
        <taxon>fabids</taxon>
        <taxon>Malpighiales</taxon>
        <taxon>Linaceae</taxon>
        <taxon>Linum</taxon>
    </lineage>
</organism>
<gene>
    <name evidence="2" type="ORF">LTRI10_LOCUS43301</name>
</gene>
<keyword evidence="3" id="KW-1185">Reference proteome</keyword>
<feature type="compositionally biased region" description="Acidic residues" evidence="1">
    <location>
        <begin position="57"/>
        <end position="79"/>
    </location>
</feature>
<dbReference type="EMBL" id="OZ034820">
    <property type="protein sequence ID" value="CAL1403362.1"/>
    <property type="molecule type" value="Genomic_DNA"/>
</dbReference>
<accession>A0AAV2FZG9</accession>
<dbReference type="AlphaFoldDB" id="A0AAV2FZG9"/>